<evidence type="ECO:0000256" key="1">
    <source>
        <dbReference type="ARBA" id="ARBA00007521"/>
    </source>
</evidence>
<dbReference type="InterPro" id="IPR011067">
    <property type="entry name" value="Plasmid_toxin/cell-grow_inhib"/>
</dbReference>
<evidence type="ECO:0000256" key="3">
    <source>
        <dbReference type="PIRNR" id="PIRNR033490"/>
    </source>
</evidence>
<keyword evidence="3" id="KW-0540">Nuclease</keyword>
<comment type="caution">
    <text evidence="4">The sequence shown here is derived from an EMBL/GenBank/DDBJ whole genome shotgun (WGS) entry which is preliminary data.</text>
</comment>
<dbReference type="PANTHER" id="PTHR33988">
    <property type="entry name" value="ENDORIBONUCLEASE MAZF-RELATED"/>
    <property type="match status" value="1"/>
</dbReference>
<dbReference type="PIRSF" id="PIRSF033490">
    <property type="entry name" value="MazF"/>
    <property type="match status" value="1"/>
</dbReference>
<accession>A0A6F9XIN6</accession>
<gene>
    <name evidence="4" type="primary">mazF_1</name>
    <name evidence="4" type="ORF">SY212_01360</name>
</gene>
<dbReference type="Proteomes" id="UP000494265">
    <property type="component" value="Unassembled WGS sequence"/>
</dbReference>
<comment type="function">
    <text evidence="3">Toxic component of a type II toxin-antitoxin (TA) system.</text>
</comment>
<dbReference type="Gene3D" id="2.30.30.110">
    <property type="match status" value="1"/>
</dbReference>
<dbReference type="EC" id="3.1.-.-" evidence="3"/>
<dbReference type="GO" id="GO:0016787">
    <property type="term" value="F:hydrolase activity"/>
    <property type="evidence" value="ECO:0007669"/>
    <property type="project" value="UniProtKB-KW"/>
</dbReference>
<dbReference type="GO" id="GO:0006402">
    <property type="term" value="P:mRNA catabolic process"/>
    <property type="evidence" value="ECO:0007669"/>
    <property type="project" value="TreeGrafter"/>
</dbReference>
<keyword evidence="2" id="KW-1277">Toxin-antitoxin system</keyword>
<dbReference type="InterPro" id="IPR003477">
    <property type="entry name" value="PemK-like"/>
</dbReference>
<dbReference type="RefSeq" id="WP_172584020.1">
    <property type="nucleotide sequence ID" value="NZ_BLAM01000017.1"/>
</dbReference>
<dbReference type="Pfam" id="PF02452">
    <property type="entry name" value="PemK_toxin"/>
    <property type="match status" value="1"/>
</dbReference>
<dbReference type="EMBL" id="BLAM01000017">
    <property type="protein sequence ID" value="GET05106.1"/>
    <property type="molecule type" value="Genomic_DNA"/>
</dbReference>
<reference evidence="4" key="1">
    <citation type="submission" date="2019-10" db="EMBL/GenBank/DDBJ databases">
        <title>Lactobacillus agilis SY212 Whole Genome Sequencing Project.</title>
        <authorList>
            <person name="Suzuki S."/>
            <person name="Endo A."/>
            <person name="Maeno S."/>
            <person name="Shiwa Y."/>
            <person name="Matsutani M."/>
            <person name="Kajikawa A."/>
        </authorList>
    </citation>
    <scope>NUCLEOTIDE SEQUENCE</scope>
    <source>
        <strain evidence="4">SY212</strain>
    </source>
</reference>
<keyword evidence="3" id="KW-0378">Hydrolase</keyword>
<comment type="similarity">
    <text evidence="1 3">Belongs to the PemK/MazF family.</text>
</comment>
<dbReference type="GO" id="GO:0003677">
    <property type="term" value="F:DNA binding"/>
    <property type="evidence" value="ECO:0007669"/>
    <property type="project" value="InterPro"/>
</dbReference>
<keyword evidence="3" id="KW-0255">Endonuclease</keyword>
<dbReference type="SUPFAM" id="SSF50118">
    <property type="entry name" value="Cell growth inhibitor/plasmid maintenance toxic component"/>
    <property type="match status" value="1"/>
</dbReference>
<proteinExistence type="inferred from homology"/>
<dbReference type="GO" id="GO:0004521">
    <property type="term" value="F:RNA endonuclease activity"/>
    <property type="evidence" value="ECO:0007669"/>
    <property type="project" value="TreeGrafter"/>
</dbReference>
<organism evidence="4">
    <name type="scientific">Ligilactobacillus agilis</name>
    <dbReference type="NCBI Taxonomy" id="1601"/>
    <lineage>
        <taxon>Bacteria</taxon>
        <taxon>Bacillati</taxon>
        <taxon>Bacillota</taxon>
        <taxon>Bacilli</taxon>
        <taxon>Lactobacillales</taxon>
        <taxon>Lactobacillaceae</taxon>
        <taxon>Ligilactobacillus</taxon>
    </lineage>
</organism>
<dbReference type="GO" id="GO:0016075">
    <property type="term" value="P:rRNA catabolic process"/>
    <property type="evidence" value="ECO:0007669"/>
    <property type="project" value="TreeGrafter"/>
</dbReference>
<protein>
    <recommendedName>
        <fullName evidence="3">mRNA interferase</fullName>
        <ecNumber evidence="3">3.1.-.-</ecNumber>
    </recommendedName>
</protein>
<dbReference type="AlphaFoldDB" id="A0A6F9XIN6"/>
<evidence type="ECO:0000256" key="2">
    <source>
        <dbReference type="ARBA" id="ARBA00022649"/>
    </source>
</evidence>
<evidence type="ECO:0000313" key="4">
    <source>
        <dbReference type="EMBL" id="GET05106.1"/>
    </source>
</evidence>
<sequence>MVLSAKQGQIGWMNLNPTVGHEQGKRRPVLIVSNNYFNQKNGGMVKIVPVTSNEKEFPLHIKLPDDLPVAGKVLLEHERSVDIVSRKFELICEVPDDYMKKIVHLMKLTY</sequence>
<name>A0A6F9XIN6_9LACO</name>